<name>A0A3S3Y3F9_9RHOB</name>
<evidence type="ECO:0000256" key="2">
    <source>
        <dbReference type="SAM" id="Phobius"/>
    </source>
</evidence>
<feature type="coiled-coil region" evidence="1">
    <location>
        <begin position="489"/>
        <end position="523"/>
    </location>
</feature>
<protein>
    <recommendedName>
        <fullName evidence="5">Phage tail tape measure protein</fullName>
    </recommendedName>
</protein>
<feature type="transmembrane region" description="Helical" evidence="2">
    <location>
        <begin position="41"/>
        <end position="64"/>
    </location>
</feature>
<dbReference type="RefSeq" id="WP_128490821.1">
    <property type="nucleotide sequence ID" value="NZ_JBHLXB010000030.1"/>
</dbReference>
<organism evidence="3 4">
    <name type="scientific">Falsigemmobacter intermedius</name>
    <dbReference type="NCBI Taxonomy" id="1553448"/>
    <lineage>
        <taxon>Bacteria</taxon>
        <taxon>Pseudomonadati</taxon>
        <taxon>Pseudomonadota</taxon>
        <taxon>Alphaproteobacteria</taxon>
        <taxon>Rhodobacterales</taxon>
        <taxon>Paracoccaceae</taxon>
        <taxon>Falsigemmobacter</taxon>
    </lineage>
</organism>
<sequence>MAQAIGSLYVSLGLDSAAFSAGVKAVQQQANALASKLGKVAAGIVATAAPAMAAMGVASMNAAAEIQRAARLANAAPAEFQGWAAGAASVGIEQDKLADILKDVNDRVGDFIATGGGPMADFFERVAPKVGVTAAQFRKLSGPQALQLYVDSLEKANLNQQDMTFFMEAMASDSTALLPLLRGNGAAMAEYAAKAQALGAVMDDKTVASFARAKQSLSEVQLAFTGFRNIMAAQIVPGLAAMANAFVTAAQKGHWLGDMVRTVAEAMPRLMSYTATFAGLMAGKWVAAFAAARLATFSLAGALTALRGAIAATGIGAIVIVAGELVYRFMGLVKSAGGFGEALSVLKDLAVEVWDRIGLGASVIMRHVSAAAAGLRSVFAKAFAWILRKVAELTTSVATAINGLFSKAGIDLGLQGGLGAELAGELENYAERQDFTANAQRIAAGKFAADMLAPLKSLELLKSQTEETNEELGRFGGPGGGLAAASSGAGGAKAKLSDVERVMKALREEAEKLQATFNMSDLQAQIWEKQREAGVAAESTQGKMIAGYATQADQLKKLKDATESWRDSISSAFSSFITQGGSFKKVLSEIISKLAEMLMSKAFTSLMGPGTSGGGFLTGVMKMFGFSNGTNFAPGGLARVHERGGEIMNLPRGTQVIPHDISKRMADNASKSQGVSIHIDARGAVEGTAALIEQKIRAAIPQIVNQSAAQTKALQGRGHR</sequence>
<dbReference type="AlphaFoldDB" id="A0A3S3Y3F9"/>
<dbReference type="EMBL" id="SBLC01000057">
    <property type="protein sequence ID" value="RWY36426.1"/>
    <property type="molecule type" value="Genomic_DNA"/>
</dbReference>
<keyword evidence="1" id="KW-0175">Coiled coil</keyword>
<keyword evidence="4" id="KW-1185">Reference proteome</keyword>
<evidence type="ECO:0000256" key="1">
    <source>
        <dbReference type="SAM" id="Coils"/>
    </source>
</evidence>
<reference evidence="3 4" key="1">
    <citation type="journal article" date="2015" name="Int. J. Syst. Evol. Microbiol.">
        <title>Gemmobacter intermedius sp. nov., isolated from a white stork (Ciconia ciconia).</title>
        <authorList>
            <person name="Kampfer P."/>
            <person name="Jerzak L."/>
            <person name="Wilharm G."/>
            <person name="Golke J."/>
            <person name="Busse H.J."/>
            <person name="Glaeser S.P."/>
        </authorList>
    </citation>
    <scope>NUCLEOTIDE SEQUENCE [LARGE SCALE GENOMIC DNA]</scope>
    <source>
        <strain evidence="3 4">119/4</strain>
    </source>
</reference>
<feature type="transmembrane region" description="Helical" evidence="2">
    <location>
        <begin position="270"/>
        <end position="292"/>
    </location>
</feature>
<accession>A0A3S3Y3F9</accession>
<evidence type="ECO:0000313" key="3">
    <source>
        <dbReference type="EMBL" id="RWY36426.1"/>
    </source>
</evidence>
<dbReference type="Proteomes" id="UP000287168">
    <property type="component" value="Unassembled WGS sequence"/>
</dbReference>
<keyword evidence="2" id="KW-0812">Transmembrane</keyword>
<keyword evidence="2" id="KW-1133">Transmembrane helix</keyword>
<comment type="caution">
    <text evidence="3">The sequence shown here is derived from an EMBL/GenBank/DDBJ whole genome shotgun (WGS) entry which is preliminary data.</text>
</comment>
<proteinExistence type="predicted"/>
<gene>
    <name evidence="3" type="ORF">EP867_17850</name>
</gene>
<keyword evidence="2" id="KW-0472">Membrane</keyword>
<dbReference type="OrthoDB" id="7311517at2"/>
<evidence type="ECO:0008006" key="5">
    <source>
        <dbReference type="Google" id="ProtNLM"/>
    </source>
</evidence>
<evidence type="ECO:0000313" key="4">
    <source>
        <dbReference type="Proteomes" id="UP000287168"/>
    </source>
</evidence>
<feature type="transmembrane region" description="Helical" evidence="2">
    <location>
        <begin position="304"/>
        <end position="327"/>
    </location>
</feature>